<evidence type="ECO:0000313" key="2">
    <source>
        <dbReference type="Proteomes" id="UP001151234"/>
    </source>
</evidence>
<sequence>MSSTPIVMAAQPMGSSMVVGDVTSQPIGHYEFCKRNREECRGTGVRTAPPRVTNYGWTVVQEVNKSVNYAVMPMTDYEIHGREEVWSYPDVVGDCEDYVLLKRAMLIEHGFSPSDLLITVVRKPNGEGHAVLTLRTSDGDYVLDNLEDEVKLWVDTPYTYLKRQASFHAGRWVDIENGDELMVGSIPE</sequence>
<proteinExistence type="predicted"/>
<dbReference type="Pfam" id="PF06035">
    <property type="entry name" value="Peptidase_C93"/>
    <property type="match status" value="1"/>
</dbReference>
<organism evidence="1 2">
    <name type="scientific">Hoeflea prorocentri</name>
    <dbReference type="NCBI Taxonomy" id="1922333"/>
    <lineage>
        <taxon>Bacteria</taxon>
        <taxon>Pseudomonadati</taxon>
        <taxon>Pseudomonadota</taxon>
        <taxon>Alphaproteobacteria</taxon>
        <taxon>Hyphomicrobiales</taxon>
        <taxon>Rhizobiaceae</taxon>
        <taxon>Hoeflea</taxon>
    </lineage>
</organism>
<dbReference type="PANTHER" id="PTHR39327">
    <property type="match status" value="1"/>
</dbReference>
<gene>
    <name evidence="1" type="ORF">OQ273_20050</name>
</gene>
<evidence type="ECO:0000313" key="1">
    <source>
        <dbReference type="EMBL" id="MDA5400877.1"/>
    </source>
</evidence>
<dbReference type="AlphaFoldDB" id="A0A9X3ULZ7"/>
<comment type="caution">
    <text evidence="1">The sequence shown here is derived from an EMBL/GenBank/DDBJ whole genome shotgun (WGS) entry which is preliminary data.</text>
</comment>
<dbReference type="InterPro" id="IPR010319">
    <property type="entry name" value="Transglutaminase-like_Cys_pept"/>
</dbReference>
<accession>A0A9X3ULZ7</accession>
<name>A0A9X3ULZ7_9HYPH</name>
<reference evidence="1" key="1">
    <citation type="submission" date="2022-11" db="EMBL/GenBank/DDBJ databases">
        <title>Draft genome sequence of Hoeflea poritis E7-10 and Hoeflea prorocentri PM5-8, separated from scleractinian coral Porites lutea and marine dinoflagellate.</title>
        <authorList>
            <person name="Zhang G."/>
            <person name="Wei Q."/>
            <person name="Cai L."/>
        </authorList>
    </citation>
    <scope>NUCLEOTIDE SEQUENCE</scope>
    <source>
        <strain evidence="1">PM5-8</strain>
    </source>
</reference>
<dbReference type="PANTHER" id="PTHR39327:SF1">
    <property type="entry name" value="BLR5470 PROTEIN"/>
    <property type="match status" value="1"/>
</dbReference>
<dbReference type="Gene3D" id="3.10.620.30">
    <property type="match status" value="1"/>
</dbReference>
<protein>
    <submittedName>
        <fullName evidence="1">Transglutaminase-like cysteine peptidase</fullName>
    </submittedName>
</protein>
<dbReference type="EMBL" id="JAPJZI010000001">
    <property type="protein sequence ID" value="MDA5400877.1"/>
    <property type="molecule type" value="Genomic_DNA"/>
</dbReference>
<dbReference type="Proteomes" id="UP001151234">
    <property type="component" value="Unassembled WGS sequence"/>
</dbReference>
<keyword evidence="2" id="KW-1185">Reference proteome</keyword>